<keyword evidence="3 5" id="KW-0238">DNA-binding</keyword>
<dbReference type="RefSeq" id="WP_184989007.1">
    <property type="nucleotide sequence ID" value="NZ_BOMK01000029.1"/>
</dbReference>
<evidence type="ECO:0000256" key="1">
    <source>
        <dbReference type="ARBA" id="ARBA00022491"/>
    </source>
</evidence>
<evidence type="ECO:0000256" key="2">
    <source>
        <dbReference type="ARBA" id="ARBA00023015"/>
    </source>
</evidence>
<evidence type="ECO:0000256" key="3">
    <source>
        <dbReference type="ARBA" id="ARBA00023125"/>
    </source>
</evidence>
<dbReference type="SUPFAM" id="SSF48498">
    <property type="entry name" value="Tetracyclin repressor-like, C-terminal domain"/>
    <property type="match status" value="1"/>
</dbReference>
<dbReference type="PANTHER" id="PTHR30055:SF234">
    <property type="entry name" value="HTH-TYPE TRANSCRIPTIONAL REGULATOR BETI"/>
    <property type="match status" value="1"/>
</dbReference>
<dbReference type="GO" id="GO:0003700">
    <property type="term" value="F:DNA-binding transcription factor activity"/>
    <property type="evidence" value="ECO:0007669"/>
    <property type="project" value="TreeGrafter"/>
</dbReference>
<evidence type="ECO:0000313" key="7">
    <source>
        <dbReference type="EMBL" id="MBB4759807.1"/>
    </source>
</evidence>
<dbReference type="PRINTS" id="PR00455">
    <property type="entry name" value="HTHTETR"/>
</dbReference>
<dbReference type="EMBL" id="JACHNH010000001">
    <property type="protein sequence ID" value="MBB4759807.1"/>
    <property type="molecule type" value="Genomic_DNA"/>
</dbReference>
<reference evidence="7 8" key="1">
    <citation type="submission" date="2020-08" db="EMBL/GenBank/DDBJ databases">
        <title>Sequencing the genomes of 1000 actinobacteria strains.</title>
        <authorList>
            <person name="Klenk H.-P."/>
        </authorList>
    </citation>
    <scope>NUCLEOTIDE SEQUENCE [LARGE SCALE GENOMIC DNA]</scope>
    <source>
        <strain evidence="7 8">DSM 43149</strain>
    </source>
</reference>
<dbReference type="InterPro" id="IPR050109">
    <property type="entry name" value="HTH-type_TetR-like_transc_reg"/>
</dbReference>
<evidence type="ECO:0000256" key="4">
    <source>
        <dbReference type="ARBA" id="ARBA00023163"/>
    </source>
</evidence>
<dbReference type="InterPro" id="IPR023772">
    <property type="entry name" value="DNA-bd_HTH_TetR-type_CS"/>
</dbReference>
<gene>
    <name evidence="7" type="ORF">BJ971_000363</name>
</gene>
<name>A0A7W7HS55_9ACTN</name>
<keyword evidence="2" id="KW-0805">Transcription regulation</keyword>
<dbReference type="Gene3D" id="1.10.357.10">
    <property type="entry name" value="Tetracycline Repressor, domain 2"/>
    <property type="match status" value="1"/>
</dbReference>
<comment type="caution">
    <text evidence="7">The sequence shown here is derived from an EMBL/GenBank/DDBJ whole genome shotgun (WGS) entry which is preliminary data.</text>
</comment>
<dbReference type="PANTHER" id="PTHR30055">
    <property type="entry name" value="HTH-TYPE TRANSCRIPTIONAL REGULATOR RUTR"/>
    <property type="match status" value="1"/>
</dbReference>
<accession>A0A7W7HS55</accession>
<dbReference type="GO" id="GO:0000976">
    <property type="term" value="F:transcription cis-regulatory region binding"/>
    <property type="evidence" value="ECO:0007669"/>
    <property type="project" value="TreeGrafter"/>
</dbReference>
<keyword evidence="8" id="KW-1185">Reference proteome</keyword>
<dbReference type="Pfam" id="PF13977">
    <property type="entry name" value="TetR_C_6"/>
    <property type="match status" value="1"/>
</dbReference>
<dbReference type="Proteomes" id="UP000578112">
    <property type="component" value="Unassembled WGS sequence"/>
</dbReference>
<keyword evidence="4" id="KW-0804">Transcription</keyword>
<dbReference type="PROSITE" id="PS50977">
    <property type="entry name" value="HTH_TETR_2"/>
    <property type="match status" value="1"/>
</dbReference>
<dbReference type="AlphaFoldDB" id="A0A7W7HS55"/>
<feature type="domain" description="HTH tetR-type" evidence="6">
    <location>
        <begin position="10"/>
        <end position="70"/>
    </location>
</feature>
<dbReference type="InterPro" id="IPR001647">
    <property type="entry name" value="HTH_TetR"/>
</dbReference>
<dbReference type="Pfam" id="PF00440">
    <property type="entry name" value="TetR_N"/>
    <property type="match status" value="1"/>
</dbReference>
<dbReference type="InterPro" id="IPR036271">
    <property type="entry name" value="Tet_transcr_reg_TetR-rel_C_sf"/>
</dbReference>
<evidence type="ECO:0000313" key="8">
    <source>
        <dbReference type="Proteomes" id="UP000578112"/>
    </source>
</evidence>
<dbReference type="InterPro" id="IPR039538">
    <property type="entry name" value="BetI_C"/>
</dbReference>
<dbReference type="SUPFAM" id="SSF46689">
    <property type="entry name" value="Homeodomain-like"/>
    <property type="match status" value="1"/>
</dbReference>
<dbReference type="InterPro" id="IPR009057">
    <property type="entry name" value="Homeodomain-like_sf"/>
</dbReference>
<protein>
    <submittedName>
        <fullName evidence="7">AcrR family transcriptional regulator</fullName>
    </submittedName>
</protein>
<keyword evidence="1" id="KW-0678">Repressor</keyword>
<sequence length="193" mass="21152">MPRVSEDHLTARREQILAAARLCFLRNGLHNTSMQDLIQEAGLSVGAVYRYFKSKNEIISAISLSVAGRLVVQLEELAALDLPLMEAMTRVLDLADEQTGPDGFFPLALQVWSEAVLDPAIGAIVRARYLELRQPFLTIARRAVERGELGIGTDAEAMAAVLFGLIPGYALQRQLVGYPDKETYLAGVRTLLG</sequence>
<proteinExistence type="predicted"/>
<organism evidence="7 8">
    <name type="scientific">Actinoplanes digitatis</name>
    <dbReference type="NCBI Taxonomy" id="1868"/>
    <lineage>
        <taxon>Bacteria</taxon>
        <taxon>Bacillati</taxon>
        <taxon>Actinomycetota</taxon>
        <taxon>Actinomycetes</taxon>
        <taxon>Micromonosporales</taxon>
        <taxon>Micromonosporaceae</taxon>
        <taxon>Actinoplanes</taxon>
    </lineage>
</organism>
<feature type="DNA-binding region" description="H-T-H motif" evidence="5">
    <location>
        <begin position="33"/>
        <end position="52"/>
    </location>
</feature>
<evidence type="ECO:0000256" key="5">
    <source>
        <dbReference type="PROSITE-ProRule" id="PRU00335"/>
    </source>
</evidence>
<evidence type="ECO:0000259" key="6">
    <source>
        <dbReference type="PROSITE" id="PS50977"/>
    </source>
</evidence>
<dbReference type="PROSITE" id="PS01081">
    <property type="entry name" value="HTH_TETR_1"/>
    <property type="match status" value="1"/>
</dbReference>